<evidence type="ECO:0000313" key="9">
    <source>
        <dbReference type="EMBL" id="EKX37010.1"/>
    </source>
</evidence>
<evidence type="ECO:0000256" key="5">
    <source>
        <dbReference type="ARBA" id="ARBA00023163"/>
    </source>
</evidence>
<evidence type="ECO:0000256" key="7">
    <source>
        <dbReference type="SAM" id="MobiDB-lite"/>
    </source>
</evidence>
<name>L1IMH8_GUITC</name>
<dbReference type="Proteomes" id="UP000011087">
    <property type="component" value="Unassembled WGS sequence"/>
</dbReference>
<dbReference type="PaxDb" id="55529-EKX37010"/>
<evidence type="ECO:0000313" key="11">
    <source>
        <dbReference type="Proteomes" id="UP000011087"/>
    </source>
</evidence>
<dbReference type="InterPro" id="IPR003035">
    <property type="entry name" value="RWP-RK_dom"/>
</dbReference>
<organism evidence="9">
    <name type="scientific">Guillardia theta (strain CCMP2712)</name>
    <name type="common">Cryptophyte</name>
    <dbReference type="NCBI Taxonomy" id="905079"/>
    <lineage>
        <taxon>Eukaryota</taxon>
        <taxon>Cryptophyceae</taxon>
        <taxon>Pyrenomonadales</taxon>
        <taxon>Geminigeraceae</taxon>
        <taxon>Guillardia</taxon>
    </lineage>
</organism>
<keyword evidence="11" id="KW-1185">Reference proteome</keyword>
<gene>
    <name evidence="9" type="ORF">GUITHDRAFT_116875</name>
</gene>
<evidence type="ECO:0000256" key="2">
    <source>
        <dbReference type="ARBA" id="ARBA00023015"/>
    </source>
</evidence>
<dbReference type="EMBL" id="JH993065">
    <property type="protein sequence ID" value="EKX37010.1"/>
    <property type="molecule type" value="Genomic_DNA"/>
</dbReference>
<comment type="function">
    <text evidence="1">Putative transcription factor.</text>
</comment>
<dbReference type="PANTHER" id="PTHR46373:SF2">
    <property type="entry name" value="RWP-RK DOMAIN-CONTAINING PROTEIN"/>
    <property type="match status" value="1"/>
</dbReference>
<reference evidence="10" key="3">
    <citation type="submission" date="2015-06" db="UniProtKB">
        <authorList>
            <consortium name="EnsemblProtists"/>
        </authorList>
    </citation>
    <scope>IDENTIFICATION</scope>
</reference>
<dbReference type="KEGG" id="gtt:GUITHDRAFT_116875"/>
<keyword evidence="6" id="KW-0539">Nucleus</keyword>
<proteinExistence type="predicted"/>
<evidence type="ECO:0000256" key="3">
    <source>
        <dbReference type="ARBA" id="ARBA00023054"/>
    </source>
</evidence>
<dbReference type="PROSITE" id="PS51519">
    <property type="entry name" value="RWP_RK"/>
    <property type="match status" value="1"/>
</dbReference>
<dbReference type="Pfam" id="PF02042">
    <property type="entry name" value="RWP-RK"/>
    <property type="match status" value="1"/>
</dbReference>
<evidence type="ECO:0000313" key="10">
    <source>
        <dbReference type="EnsemblProtists" id="EKX37010"/>
    </source>
</evidence>
<feature type="compositionally biased region" description="Low complexity" evidence="7">
    <location>
        <begin position="70"/>
        <end position="84"/>
    </location>
</feature>
<keyword evidence="4" id="KW-0238">DNA-binding</keyword>
<sequence>MSTSPPNALPSDGSSPNFAVNISVETLEQLFHLRQDEAANTLGVSLTSFKLACRKLGLDRWPYLRKAQQGSGSETPGSSSTGVGDAHDAEAVQATFDMLVLEEVKEERGDSSTPALLLEGNFAIGQHGEDTHKPWEPNGEQMWSLESDWLQEYMEASEEEEELAGQDVENGCRRMK</sequence>
<reference evidence="11" key="2">
    <citation type="submission" date="2012-11" db="EMBL/GenBank/DDBJ databases">
        <authorList>
            <person name="Kuo A."/>
            <person name="Curtis B.A."/>
            <person name="Tanifuji G."/>
            <person name="Burki F."/>
            <person name="Gruber A."/>
            <person name="Irimia M."/>
            <person name="Maruyama S."/>
            <person name="Arias M.C."/>
            <person name="Ball S.G."/>
            <person name="Gile G.H."/>
            <person name="Hirakawa Y."/>
            <person name="Hopkins J.F."/>
            <person name="Rensing S.A."/>
            <person name="Schmutz J."/>
            <person name="Symeonidi A."/>
            <person name="Elias M."/>
            <person name="Eveleigh R.J."/>
            <person name="Herman E.K."/>
            <person name="Klute M.J."/>
            <person name="Nakayama T."/>
            <person name="Obornik M."/>
            <person name="Reyes-Prieto A."/>
            <person name="Armbrust E.V."/>
            <person name="Aves S.J."/>
            <person name="Beiko R.G."/>
            <person name="Coutinho P."/>
            <person name="Dacks J.B."/>
            <person name="Durnford D.G."/>
            <person name="Fast N.M."/>
            <person name="Green B.R."/>
            <person name="Grisdale C."/>
            <person name="Hempe F."/>
            <person name="Henrissat B."/>
            <person name="Hoppner M.P."/>
            <person name="Ishida K.-I."/>
            <person name="Kim E."/>
            <person name="Koreny L."/>
            <person name="Kroth P.G."/>
            <person name="Liu Y."/>
            <person name="Malik S.-B."/>
            <person name="Maier U.G."/>
            <person name="McRose D."/>
            <person name="Mock T."/>
            <person name="Neilson J.A."/>
            <person name="Onodera N.T."/>
            <person name="Poole A.M."/>
            <person name="Pritham E.J."/>
            <person name="Richards T.A."/>
            <person name="Rocap G."/>
            <person name="Roy S.W."/>
            <person name="Sarai C."/>
            <person name="Schaack S."/>
            <person name="Shirato S."/>
            <person name="Slamovits C.H."/>
            <person name="Spencer D.F."/>
            <person name="Suzuki S."/>
            <person name="Worden A.Z."/>
            <person name="Zauner S."/>
            <person name="Barry K."/>
            <person name="Bell C."/>
            <person name="Bharti A.K."/>
            <person name="Crow J.A."/>
            <person name="Grimwood J."/>
            <person name="Kramer R."/>
            <person name="Lindquist E."/>
            <person name="Lucas S."/>
            <person name="Salamov A."/>
            <person name="McFadden G.I."/>
            <person name="Lane C.E."/>
            <person name="Keeling P.J."/>
            <person name="Gray M.W."/>
            <person name="Grigoriev I.V."/>
            <person name="Archibald J.M."/>
        </authorList>
    </citation>
    <scope>NUCLEOTIDE SEQUENCE</scope>
    <source>
        <strain evidence="11">CCMP2712</strain>
    </source>
</reference>
<evidence type="ECO:0000256" key="4">
    <source>
        <dbReference type="ARBA" id="ARBA00023125"/>
    </source>
</evidence>
<dbReference type="RefSeq" id="XP_005823990.1">
    <property type="nucleotide sequence ID" value="XM_005823933.1"/>
</dbReference>
<feature type="region of interest" description="Disordered" evidence="7">
    <location>
        <begin position="67"/>
        <end position="89"/>
    </location>
</feature>
<dbReference type="EnsemblProtists" id="EKX37010">
    <property type="protein sequence ID" value="EKX37010"/>
    <property type="gene ID" value="GUITHDRAFT_116875"/>
</dbReference>
<dbReference type="InterPro" id="IPR044607">
    <property type="entry name" value="RKD-like"/>
</dbReference>
<accession>L1IMH8</accession>
<dbReference type="AlphaFoldDB" id="L1IMH8"/>
<protein>
    <recommendedName>
        <fullName evidence="8">RWP-RK domain-containing protein</fullName>
    </recommendedName>
</protein>
<keyword evidence="5" id="KW-0804">Transcription</keyword>
<dbReference type="GeneID" id="17293750"/>
<keyword evidence="3" id="KW-0175">Coiled coil</keyword>
<dbReference type="GO" id="GO:0003700">
    <property type="term" value="F:DNA-binding transcription factor activity"/>
    <property type="evidence" value="ECO:0007669"/>
    <property type="project" value="InterPro"/>
</dbReference>
<evidence type="ECO:0000256" key="1">
    <source>
        <dbReference type="ARBA" id="ARBA00004049"/>
    </source>
</evidence>
<evidence type="ECO:0000256" key="6">
    <source>
        <dbReference type="ARBA" id="ARBA00023242"/>
    </source>
</evidence>
<dbReference type="GO" id="GO:0003677">
    <property type="term" value="F:DNA binding"/>
    <property type="evidence" value="ECO:0007669"/>
    <property type="project" value="UniProtKB-KW"/>
</dbReference>
<feature type="domain" description="RWP-RK" evidence="8">
    <location>
        <begin position="5"/>
        <end position="90"/>
    </location>
</feature>
<dbReference type="HOGENOM" id="CLU_092984_0_0_1"/>
<evidence type="ECO:0000259" key="8">
    <source>
        <dbReference type="PROSITE" id="PS51519"/>
    </source>
</evidence>
<keyword evidence="2" id="KW-0805">Transcription regulation</keyword>
<dbReference type="OrthoDB" id="1747617at2759"/>
<dbReference type="PANTHER" id="PTHR46373">
    <property type="entry name" value="PROTEIN RKD4"/>
    <property type="match status" value="1"/>
</dbReference>
<reference evidence="9 11" key="1">
    <citation type="journal article" date="2012" name="Nature">
        <title>Algal genomes reveal evolutionary mosaicism and the fate of nucleomorphs.</title>
        <authorList>
            <consortium name="DOE Joint Genome Institute"/>
            <person name="Curtis B.A."/>
            <person name="Tanifuji G."/>
            <person name="Burki F."/>
            <person name="Gruber A."/>
            <person name="Irimia M."/>
            <person name="Maruyama S."/>
            <person name="Arias M.C."/>
            <person name="Ball S.G."/>
            <person name="Gile G.H."/>
            <person name="Hirakawa Y."/>
            <person name="Hopkins J.F."/>
            <person name="Kuo A."/>
            <person name="Rensing S.A."/>
            <person name="Schmutz J."/>
            <person name="Symeonidi A."/>
            <person name="Elias M."/>
            <person name="Eveleigh R.J."/>
            <person name="Herman E.K."/>
            <person name="Klute M.J."/>
            <person name="Nakayama T."/>
            <person name="Obornik M."/>
            <person name="Reyes-Prieto A."/>
            <person name="Armbrust E.V."/>
            <person name="Aves S.J."/>
            <person name="Beiko R.G."/>
            <person name="Coutinho P."/>
            <person name="Dacks J.B."/>
            <person name="Durnford D.G."/>
            <person name="Fast N.M."/>
            <person name="Green B.R."/>
            <person name="Grisdale C.J."/>
            <person name="Hempel F."/>
            <person name="Henrissat B."/>
            <person name="Hoppner M.P."/>
            <person name="Ishida K."/>
            <person name="Kim E."/>
            <person name="Koreny L."/>
            <person name="Kroth P.G."/>
            <person name="Liu Y."/>
            <person name="Malik S.B."/>
            <person name="Maier U.G."/>
            <person name="McRose D."/>
            <person name="Mock T."/>
            <person name="Neilson J.A."/>
            <person name="Onodera N.T."/>
            <person name="Poole A.M."/>
            <person name="Pritham E.J."/>
            <person name="Richards T.A."/>
            <person name="Rocap G."/>
            <person name="Roy S.W."/>
            <person name="Sarai C."/>
            <person name="Schaack S."/>
            <person name="Shirato S."/>
            <person name="Slamovits C.H."/>
            <person name="Spencer D.F."/>
            <person name="Suzuki S."/>
            <person name="Worden A.Z."/>
            <person name="Zauner S."/>
            <person name="Barry K."/>
            <person name="Bell C."/>
            <person name="Bharti A.K."/>
            <person name="Crow J.A."/>
            <person name="Grimwood J."/>
            <person name="Kramer R."/>
            <person name="Lindquist E."/>
            <person name="Lucas S."/>
            <person name="Salamov A."/>
            <person name="McFadden G.I."/>
            <person name="Lane C.E."/>
            <person name="Keeling P.J."/>
            <person name="Gray M.W."/>
            <person name="Grigoriev I.V."/>
            <person name="Archibald J.M."/>
        </authorList>
    </citation>
    <scope>NUCLEOTIDE SEQUENCE</scope>
    <source>
        <strain evidence="9 11">CCMP2712</strain>
    </source>
</reference>